<dbReference type="PROSITE" id="PS51782">
    <property type="entry name" value="LYSM"/>
    <property type="match status" value="2"/>
</dbReference>
<dbReference type="SUPFAM" id="SSF54106">
    <property type="entry name" value="LysM domain"/>
    <property type="match status" value="2"/>
</dbReference>
<keyword evidence="1" id="KW-0732">Signal</keyword>
<evidence type="ECO:0000256" key="1">
    <source>
        <dbReference type="SAM" id="SignalP"/>
    </source>
</evidence>
<dbReference type="CDD" id="cd00118">
    <property type="entry name" value="LysM"/>
    <property type="match status" value="2"/>
</dbReference>
<protein>
    <submittedName>
        <fullName evidence="3">Peptidase m23b</fullName>
    </submittedName>
</protein>
<dbReference type="GeneID" id="92091823"/>
<dbReference type="SMART" id="SM00257">
    <property type="entry name" value="LysM"/>
    <property type="match status" value="2"/>
</dbReference>
<dbReference type="InterPro" id="IPR036779">
    <property type="entry name" value="LysM_dom_sf"/>
</dbReference>
<name>A0ABR1V3W0_9PEZI</name>
<evidence type="ECO:0000259" key="2">
    <source>
        <dbReference type="PROSITE" id="PS51782"/>
    </source>
</evidence>
<dbReference type="EMBL" id="JAQQWL010000007">
    <property type="protein sequence ID" value="KAK8064713.1"/>
    <property type="molecule type" value="Genomic_DNA"/>
</dbReference>
<dbReference type="Proteomes" id="UP001480595">
    <property type="component" value="Unassembled WGS sequence"/>
</dbReference>
<dbReference type="Gene3D" id="3.10.350.10">
    <property type="entry name" value="LysM domain"/>
    <property type="match status" value="2"/>
</dbReference>
<gene>
    <name evidence="3" type="ORF">PG994_007351</name>
</gene>
<reference evidence="3 4" key="1">
    <citation type="submission" date="2023-01" db="EMBL/GenBank/DDBJ databases">
        <title>Analysis of 21 Apiospora genomes using comparative genomics revels a genus with tremendous synthesis potential of carbohydrate active enzymes and secondary metabolites.</title>
        <authorList>
            <person name="Sorensen T."/>
        </authorList>
    </citation>
    <scope>NUCLEOTIDE SEQUENCE [LARGE SCALE GENOMIC DNA]</scope>
    <source>
        <strain evidence="3 4">CBS 135458</strain>
    </source>
</reference>
<dbReference type="PANTHER" id="PTHR33734:SF22">
    <property type="entry name" value="MEMBRANE-BOUND LYTIC MUREIN TRANSGLYCOSYLASE D"/>
    <property type="match status" value="1"/>
</dbReference>
<dbReference type="PANTHER" id="PTHR33734">
    <property type="entry name" value="LYSM DOMAIN-CONTAINING GPI-ANCHORED PROTEIN 2"/>
    <property type="match status" value="1"/>
</dbReference>
<feature type="domain" description="LysM" evidence="2">
    <location>
        <begin position="135"/>
        <end position="179"/>
    </location>
</feature>
<feature type="signal peptide" evidence="1">
    <location>
        <begin position="1"/>
        <end position="17"/>
    </location>
</feature>
<proteinExistence type="predicted"/>
<dbReference type="Pfam" id="PF01476">
    <property type="entry name" value="LysM"/>
    <property type="match status" value="2"/>
</dbReference>
<organism evidence="3 4">
    <name type="scientific">Apiospora phragmitis</name>
    <dbReference type="NCBI Taxonomy" id="2905665"/>
    <lineage>
        <taxon>Eukaryota</taxon>
        <taxon>Fungi</taxon>
        <taxon>Dikarya</taxon>
        <taxon>Ascomycota</taxon>
        <taxon>Pezizomycotina</taxon>
        <taxon>Sordariomycetes</taxon>
        <taxon>Xylariomycetidae</taxon>
        <taxon>Amphisphaeriales</taxon>
        <taxon>Apiosporaceae</taxon>
        <taxon>Apiospora</taxon>
    </lineage>
</organism>
<dbReference type="RefSeq" id="XP_066715702.1">
    <property type="nucleotide sequence ID" value="XM_066858760.1"/>
</dbReference>
<dbReference type="InterPro" id="IPR018392">
    <property type="entry name" value="LysM"/>
</dbReference>
<feature type="chain" id="PRO_5046498494" evidence="1">
    <location>
        <begin position="18"/>
        <end position="242"/>
    </location>
</feature>
<keyword evidence="4" id="KW-1185">Reference proteome</keyword>
<comment type="caution">
    <text evidence="3">The sequence shown here is derived from an EMBL/GenBank/DDBJ whole genome shotgun (WGS) entry which is preliminary data.</text>
</comment>
<evidence type="ECO:0000313" key="3">
    <source>
        <dbReference type="EMBL" id="KAK8064713.1"/>
    </source>
</evidence>
<feature type="domain" description="LysM" evidence="2">
    <location>
        <begin position="62"/>
        <end position="106"/>
    </location>
</feature>
<sequence length="242" mass="24344">MYFSSLLWLLTAELAVASNPPFRQLHVRANTSTAANTHARSIRRRQAAGEEAAALCAEGQAVTYTVQPADTLGKIAKSLGSGICDIAAANELANLDVIFPNQTLTVPVALAAPDSASCVTPPSNATCVEGGEGADTAVVQAGDAFVTIAADLGISSAALQAANPGVDRFNLQAGQVINVPVCSGAEGEVPAVGADAVAAAAEAAGQLLSNNYSSPTTKRSLRARNRGGSAALFQLTKGGAAN</sequence>
<accession>A0ABR1V3W0</accession>
<evidence type="ECO:0000313" key="4">
    <source>
        <dbReference type="Proteomes" id="UP001480595"/>
    </source>
</evidence>